<evidence type="ECO:0000256" key="3">
    <source>
        <dbReference type="ARBA" id="ARBA00023016"/>
    </source>
</evidence>
<dbReference type="InterPro" id="IPR029048">
    <property type="entry name" value="HSP70_C_sf"/>
</dbReference>
<dbReference type="FunFam" id="2.60.34.10:FF:000002">
    <property type="entry name" value="Heat shock 70 kDa"/>
    <property type="match status" value="1"/>
</dbReference>
<dbReference type="Pfam" id="PF00012">
    <property type="entry name" value="HSP70"/>
    <property type="match status" value="1"/>
</dbReference>
<dbReference type="InterPro" id="IPR013126">
    <property type="entry name" value="Hsp_70_fam"/>
</dbReference>
<organism evidence="5 6">
    <name type="scientific">Hydnum rufescens UP504</name>
    <dbReference type="NCBI Taxonomy" id="1448309"/>
    <lineage>
        <taxon>Eukaryota</taxon>
        <taxon>Fungi</taxon>
        <taxon>Dikarya</taxon>
        <taxon>Basidiomycota</taxon>
        <taxon>Agaricomycotina</taxon>
        <taxon>Agaricomycetes</taxon>
        <taxon>Cantharellales</taxon>
        <taxon>Hydnaceae</taxon>
        <taxon>Hydnum</taxon>
    </lineage>
</organism>
<dbReference type="FunFam" id="3.90.640.10:FF:000002">
    <property type="entry name" value="Heat shock 70 kDa"/>
    <property type="match status" value="1"/>
</dbReference>
<dbReference type="Gene3D" id="1.20.1270.10">
    <property type="match status" value="1"/>
</dbReference>
<dbReference type="AlphaFoldDB" id="A0A9P6DPV4"/>
<dbReference type="Gene3D" id="3.30.420.40">
    <property type="match status" value="2"/>
</dbReference>
<reference evidence="5" key="1">
    <citation type="journal article" date="2020" name="Nat. Commun.">
        <title>Large-scale genome sequencing of mycorrhizal fungi provides insights into the early evolution of symbiotic traits.</title>
        <authorList>
            <person name="Miyauchi S."/>
            <person name="Kiss E."/>
            <person name="Kuo A."/>
            <person name="Drula E."/>
            <person name="Kohler A."/>
            <person name="Sanchez-Garcia M."/>
            <person name="Morin E."/>
            <person name="Andreopoulos B."/>
            <person name="Barry K.W."/>
            <person name="Bonito G."/>
            <person name="Buee M."/>
            <person name="Carver A."/>
            <person name="Chen C."/>
            <person name="Cichocki N."/>
            <person name="Clum A."/>
            <person name="Culley D."/>
            <person name="Crous P.W."/>
            <person name="Fauchery L."/>
            <person name="Girlanda M."/>
            <person name="Hayes R.D."/>
            <person name="Keri Z."/>
            <person name="LaButti K."/>
            <person name="Lipzen A."/>
            <person name="Lombard V."/>
            <person name="Magnuson J."/>
            <person name="Maillard F."/>
            <person name="Murat C."/>
            <person name="Nolan M."/>
            <person name="Ohm R.A."/>
            <person name="Pangilinan J."/>
            <person name="Pereira M.F."/>
            <person name="Perotto S."/>
            <person name="Peter M."/>
            <person name="Pfister S."/>
            <person name="Riley R."/>
            <person name="Sitrit Y."/>
            <person name="Stielow J.B."/>
            <person name="Szollosi G."/>
            <person name="Zifcakova L."/>
            <person name="Stursova M."/>
            <person name="Spatafora J.W."/>
            <person name="Tedersoo L."/>
            <person name="Vaario L.M."/>
            <person name="Yamada A."/>
            <person name="Yan M."/>
            <person name="Wang P."/>
            <person name="Xu J."/>
            <person name="Bruns T."/>
            <person name="Baldrian P."/>
            <person name="Vilgalys R."/>
            <person name="Dunand C."/>
            <person name="Henrissat B."/>
            <person name="Grigoriev I.V."/>
            <person name="Hibbett D."/>
            <person name="Nagy L.G."/>
            <person name="Martin F.M."/>
        </authorList>
    </citation>
    <scope>NUCLEOTIDE SEQUENCE</scope>
    <source>
        <strain evidence="5">UP504</strain>
    </source>
</reference>
<dbReference type="InterPro" id="IPR029047">
    <property type="entry name" value="HSP70_peptide-bd_sf"/>
</dbReference>
<evidence type="ECO:0000256" key="4">
    <source>
        <dbReference type="RuleBase" id="RU003322"/>
    </source>
</evidence>
<dbReference type="GO" id="GO:0140662">
    <property type="term" value="F:ATP-dependent protein folding chaperone"/>
    <property type="evidence" value="ECO:0007669"/>
    <property type="project" value="InterPro"/>
</dbReference>
<dbReference type="OrthoDB" id="2401965at2759"/>
<proteinExistence type="inferred from homology"/>
<accession>A0A9P6DPV4</accession>
<dbReference type="PROSITE" id="PS00329">
    <property type="entry name" value="HSP70_2"/>
    <property type="match status" value="1"/>
</dbReference>
<dbReference type="SUPFAM" id="SSF100934">
    <property type="entry name" value="Heat shock protein 70kD (HSP70), C-terminal subdomain"/>
    <property type="match status" value="1"/>
</dbReference>
<dbReference type="PANTHER" id="PTHR19375">
    <property type="entry name" value="HEAT SHOCK PROTEIN 70KDA"/>
    <property type="match status" value="1"/>
</dbReference>
<evidence type="ECO:0000313" key="6">
    <source>
        <dbReference type="Proteomes" id="UP000886523"/>
    </source>
</evidence>
<evidence type="ECO:0000256" key="1">
    <source>
        <dbReference type="ARBA" id="ARBA00022741"/>
    </source>
</evidence>
<comment type="similarity">
    <text evidence="4">Belongs to the heat shock protein 70 family.</text>
</comment>
<dbReference type="InterPro" id="IPR018181">
    <property type="entry name" value="Heat_shock_70_CS"/>
</dbReference>
<dbReference type="Gene3D" id="2.60.34.10">
    <property type="entry name" value="Substrate Binding Domain Of DNAk, Chain A, domain 1"/>
    <property type="match status" value="1"/>
</dbReference>
<dbReference type="Gene3D" id="3.30.30.30">
    <property type="match status" value="1"/>
</dbReference>
<keyword evidence="6" id="KW-1185">Reference proteome</keyword>
<evidence type="ECO:0000256" key="2">
    <source>
        <dbReference type="ARBA" id="ARBA00022840"/>
    </source>
</evidence>
<dbReference type="PROSITE" id="PS01036">
    <property type="entry name" value="HSP70_3"/>
    <property type="match status" value="1"/>
</dbReference>
<dbReference type="NCBIfam" id="NF001413">
    <property type="entry name" value="PRK00290.1"/>
    <property type="match status" value="1"/>
</dbReference>
<dbReference type="SUPFAM" id="SSF100920">
    <property type="entry name" value="Heat shock protein 70kD (HSP70), peptide-binding domain"/>
    <property type="match status" value="1"/>
</dbReference>
<evidence type="ECO:0008006" key="7">
    <source>
        <dbReference type="Google" id="ProtNLM"/>
    </source>
</evidence>
<dbReference type="PRINTS" id="PR00301">
    <property type="entry name" value="HEATSHOCK70"/>
</dbReference>
<dbReference type="FunFam" id="3.30.30.30:FF:000002">
    <property type="entry name" value="Heat shock 70 kDa protein 4"/>
    <property type="match status" value="1"/>
</dbReference>
<dbReference type="EMBL" id="MU129102">
    <property type="protein sequence ID" value="KAF9506708.1"/>
    <property type="molecule type" value="Genomic_DNA"/>
</dbReference>
<gene>
    <name evidence="5" type="ORF">BS47DRAFT_1367170</name>
</gene>
<sequence>MSKAIGIDLGTAYSCVGVWQNNHVEIISNDQDNRTTPSCVSFSASQRLIGDAAKNQVATNPGNTVFGIKRLIGRRFDDPEVQSDIKHYPFKVINKAFRGEIKELSPEEISSMILVKMKQTAEAYLGRPVLDAVISVPAHFNYSQRQATKDAGVIAGLNVLRIVNEPTAAAIAYGLDKKAPSERNILIFDLGGGTLDVSLLTIDGGILEVKATAGNTHLGGEDFDNRLVSDFTMEFRRKHKKDLSTNPRSLRRLRTACERAKRMVSSAAYASIEIDALYEGIDFHTSLTRLRFEELCQDLFRSTLEPVEKVLRDSKIDKSNVHEIVLVGGSTRIPRIIKLVSDFFNGKEPTKSINPDEAIAYGAAVQAAILSGDTSIKIQDLVCLDVTSLSTGIETADGGFSVLVKRNSTIPTKRSEIFTTEFDNQRSVWIQVYEGERAKTKDNHLLRKFELSGIPPAPRGVPQIEVTFYIDANGVLDVSAMDTTTRKSSHITITADQNRLSREEIARMVASAEKFRQEDQDAAAFMTARNSLESYAYTLRDSVAKLERTITETISWLGASQDAKKEEYLEKQKELEAVVRTVRNLLKERV</sequence>
<dbReference type="Proteomes" id="UP000886523">
    <property type="component" value="Unassembled WGS sequence"/>
</dbReference>
<dbReference type="GO" id="GO:0005524">
    <property type="term" value="F:ATP binding"/>
    <property type="evidence" value="ECO:0007669"/>
    <property type="project" value="UniProtKB-KW"/>
</dbReference>
<keyword evidence="3" id="KW-0346">Stress response</keyword>
<comment type="caution">
    <text evidence="5">The sequence shown here is derived from an EMBL/GenBank/DDBJ whole genome shotgun (WGS) entry which is preliminary data.</text>
</comment>
<dbReference type="InterPro" id="IPR043129">
    <property type="entry name" value="ATPase_NBD"/>
</dbReference>
<dbReference type="FunFam" id="3.30.420.40:FF:000172">
    <property type="entry name" value="Heat shock 70 kDa protein"/>
    <property type="match status" value="1"/>
</dbReference>
<keyword evidence="2 4" id="KW-0067">ATP-binding</keyword>
<dbReference type="FunFam" id="3.30.420.40:FF:000026">
    <property type="entry name" value="Heat shock protein 70"/>
    <property type="match status" value="1"/>
</dbReference>
<dbReference type="SUPFAM" id="SSF53067">
    <property type="entry name" value="Actin-like ATPase domain"/>
    <property type="match status" value="2"/>
</dbReference>
<evidence type="ECO:0000313" key="5">
    <source>
        <dbReference type="EMBL" id="KAF9506708.1"/>
    </source>
</evidence>
<dbReference type="Gene3D" id="3.90.640.10">
    <property type="entry name" value="Actin, Chain A, domain 4"/>
    <property type="match status" value="1"/>
</dbReference>
<protein>
    <recommendedName>
        <fullName evidence="7">Heat shock protein 70</fullName>
    </recommendedName>
</protein>
<name>A0A9P6DPV4_9AGAM</name>
<keyword evidence="1 4" id="KW-0547">Nucleotide-binding</keyword>